<dbReference type="AlphaFoldDB" id="A0A1B0GH80"/>
<evidence type="ECO:0000313" key="2">
    <source>
        <dbReference type="Proteomes" id="UP000092461"/>
    </source>
</evidence>
<name>A0A1B0GH80_LUTLO</name>
<sequence length="245" mass="27794">MEIMTESKKVKKGAEKITEEKALVSRGVILNSIQGMQKNLGEKSKEKKSILDSDFKYSLQITLFKIPRGAGRLNKMLLTHSLIDDTDEVCLVVKDLERGAKKDFEPTNNHFEEVLRVAGVTRINRILSVNELKKNYGPFEAKLKLCQSFEVFLVDSRVYNRTVPLLGKHFLKRKKLPIALKMDCEDLNEAIAKALKYTIYRQSNSGNVLSIDVGKHRMTAEDITDNVCQVINHLKSDTLGGWNNI</sequence>
<dbReference type="VEuPathDB" id="VectorBase:LLONM1_003715"/>
<dbReference type="InterPro" id="IPR023674">
    <property type="entry name" value="Ribosomal_uL1-like"/>
</dbReference>
<organism evidence="1 2">
    <name type="scientific">Lutzomyia longipalpis</name>
    <name type="common">Sand fly</name>
    <dbReference type="NCBI Taxonomy" id="7200"/>
    <lineage>
        <taxon>Eukaryota</taxon>
        <taxon>Metazoa</taxon>
        <taxon>Ecdysozoa</taxon>
        <taxon>Arthropoda</taxon>
        <taxon>Hexapoda</taxon>
        <taxon>Insecta</taxon>
        <taxon>Pterygota</taxon>
        <taxon>Neoptera</taxon>
        <taxon>Endopterygota</taxon>
        <taxon>Diptera</taxon>
        <taxon>Nematocera</taxon>
        <taxon>Psychodoidea</taxon>
        <taxon>Psychodidae</taxon>
        <taxon>Lutzomyia</taxon>
        <taxon>Lutzomyia</taxon>
    </lineage>
</organism>
<reference evidence="1" key="1">
    <citation type="submission" date="2020-05" db="UniProtKB">
        <authorList>
            <consortium name="EnsemblMetazoa"/>
        </authorList>
    </citation>
    <scope>IDENTIFICATION</scope>
    <source>
        <strain evidence="1">Jacobina</strain>
    </source>
</reference>
<proteinExistence type="predicted"/>
<dbReference type="Proteomes" id="UP000092461">
    <property type="component" value="Unassembled WGS sequence"/>
</dbReference>
<dbReference type="EMBL" id="AJWK01004039">
    <property type="status" value="NOT_ANNOTATED_CDS"/>
    <property type="molecule type" value="Genomic_DNA"/>
</dbReference>
<dbReference type="Gene3D" id="3.40.50.790">
    <property type="match status" value="1"/>
</dbReference>
<evidence type="ECO:0000313" key="1">
    <source>
        <dbReference type="EnsemblMetazoa" id="LLOJ001055-PA"/>
    </source>
</evidence>
<keyword evidence="2" id="KW-1185">Reference proteome</keyword>
<dbReference type="VEuPathDB" id="VectorBase:LLOJ001055"/>
<dbReference type="SUPFAM" id="SSF56808">
    <property type="entry name" value="Ribosomal protein L1"/>
    <property type="match status" value="1"/>
</dbReference>
<accession>A0A1B0GH80</accession>
<dbReference type="Pfam" id="PF00687">
    <property type="entry name" value="Ribosomal_L1"/>
    <property type="match status" value="1"/>
</dbReference>
<dbReference type="InterPro" id="IPR028364">
    <property type="entry name" value="Ribosomal_uL1/biogenesis"/>
</dbReference>
<dbReference type="EnsemblMetazoa" id="LLOJ001055-RA">
    <property type="protein sequence ID" value="LLOJ001055-PA"/>
    <property type="gene ID" value="LLOJ001055"/>
</dbReference>
<protein>
    <submittedName>
        <fullName evidence="1">Uncharacterized protein</fullName>
    </submittedName>
</protein>
<dbReference type="InterPro" id="IPR016095">
    <property type="entry name" value="Ribosomal_uL1_3-a/b-sand"/>
</dbReference>